<evidence type="ECO:0000259" key="9">
    <source>
        <dbReference type="Pfam" id="PF00361"/>
    </source>
</evidence>
<evidence type="ECO:0000256" key="7">
    <source>
        <dbReference type="RuleBase" id="RU000320"/>
    </source>
</evidence>
<evidence type="ECO:0000313" key="10">
    <source>
        <dbReference type="EMBL" id="SHH50524.1"/>
    </source>
</evidence>
<name>A0A1M5TIJ0_9BACT</name>
<feature type="transmembrane region" description="Helical" evidence="8">
    <location>
        <begin position="165"/>
        <end position="187"/>
    </location>
</feature>
<keyword evidence="5 8" id="KW-1133">Transmembrane helix</keyword>
<keyword evidence="6 8" id="KW-0472">Membrane</keyword>
<feature type="transmembrane region" description="Helical" evidence="8">
    <location>
        <begin position="110"/>
        <end position="129"/>
    </location>
</feature>
<evidence type="ECO:0000256" key="8">
    <source>
        <dbReference type="SAM" id="Phobius"/>
    </source>
</evidence>
<dbReference type="PANTHER" id="PTHR42703">
    <property type="entry name" value="NADH DEHYDROGENASE"/>
    <property type="match status" value="1"/>
</dbReference>
<evidence type="ECO:0000313" key="11">
    <source>
        <dbReference type="Proteomes" id="UP000184139"/>
    </source>
</evidence>
<comment type="similarity">
    <text evidence="2">Belongs to the CPA3 antiporters (TC 2.A.63) subunit D family.</text>
</comment>
<evidence type="ECO:0000256" key="2">
    <source>
        <dbReference type="ARBA" id="ARBA00005346"/>
    </source>
</evidence>
<feature type="transmembrane region" description="Helical" evidence="8">
    <location>
        <begin position="451"/>
        <end position="471"/>
    </location>
</feature>
<feature type="transmembrane region" description="Helical" evidence="8">
    <location>
        <begin position="207"/>
        <end position="225"/>
    </location>
</feature>
<dbReference type="GO" id="GO:0005886">
    <property type="term" value="C:plasma membrane"/>
    <property type="evidence" value="ECO:0007669"/>
    <property type="project" value="UniProtKB-SubCell"/>
</dbReference>
<reference evidence="10 11" key="1">
    <citation type="submission" date="2016-11" db="EMBL/GenBank/DDBJ databases">
        <authorList>
            <person name="Jaros S."/>
            <person name="Januszkiewicz K."/>
            <person name="Wedrychowicz H."/>
        </authorList>
    </citation>
    <scope>NUCLEOTIDE SEQUENCE [LARGE SCALE GENOMIC DNA]</scope>
    <source>
        <strain evidence="10 11">DSM 9705</strain>
    </source>
</reference>
<dbReference type="Proteomes" id="UP000184139">
    <property type="component" value="Unassembled WGS sequence"/>
</dbReference>
<comment type="subcellular location">
    <subcellularLocation>
        <location evidence="1">Cell membrane</location>
        <topology evidence="1">Multi-pass membrane protein</topology>
    </subcellularLocation>
    <subcellularLocation>
        <location evidence="7">Membrane</location>
        <topology evidence="7">Multi-pass membrane protein</topology>
    </subcellularLocation>
</comment>
<feature type="transmembrane region" description="Helical" evidence="8">
    <location>
        <begin position="6"/>
        <end position="25"/>
    </location>
</feature>
<keyword evidence="4 7" id="KW-0812">Transmembrane</keyword>
<evidence type="ECO:0000256" key="1">
    <source>
        <dbReference type="ARBA" id="ARBA00004651"/>
    </source>
</evidence>
<dbReference type="RefSeq" id="WP_073373478.1">
    <property type="nucleotide sequence ID" value="NZ_FQXS01000003.1"/>
</dbReference>
<evidence type="ECO:0000256" key="6">
    <source>
        <dbReference type="ARBA" id="ARBA00023136"/>
    </source>
</evidence>
<feature type="transmembrane region" description="Helical" evidence="8">
    <location>
        <begin position="237"/>
        <end position="260"/>
    </location>
</feature>
<keyword evidence="11" id="KW-1185">Reference proteome</keyword>
<feature type="transmembrane region" description="Helical" evidence="8">
    <location>
        <begin position="32"/>
        <end position="60"/>
    </location>
</feature>
<organism evidence="10 11">
    <name type="scientific">Desulfofustis glycolicus DSM 9705</name>
    <dbReference type="NCBI Taxonomy" id="1121409"/>
    <lineage>
        <taxon>Bacteria</taxon>
        <taxon>Pseudomonadati</taxon>
        <taxon>Thermodesulfobacteriota</taxon>
        <taxon>Desulfobulbia</taxon>
        <taxon>Desulfobulbales</taxon>
        <taxon>Desulfocapsaceae</taxon>
        <taxon>Desulfofustis</taxon>
    </lineage>
</organism>
<dbReference type="Pfam" id="PF00361">
    <property type="entry name" value="Proton_antipo_M"/>
    <property type="match status" value="1"/>
</dbReference>
<sequence length="495" mass="54030">MITHYPVLQVIIPLIGAPLCLLFPVPRLAGLFALLVSSLAFLVSCGLLQQVMVHGTLVYALGGWAAPWGIEYRIDYLNSYLLLLVSSMSTVVLIAAQSSIRRELPQNRQTYFYTAYLLCLTGLLGILATGDAFNVFVFLEISSLSSYTLIALGTDRRALTASYQYLIMGTIGATFIIIGVGLMYMMTGTLNMNDLAERLPEVNHSRTVLSAFGFFIVGVCLKLALFPLHLWLPNAYAFAPSIATAFLAATATKVAVYVLIRYVFTVFGIEYVESVLPLQEIFLVLGLVGIFAASVSAIYQLNIKRLFAYSSVAQIGYMILGLAIGTQLGLAATLLHMFNHALMKGALFLAIGSVVYRINSSQLNHMAGLGRKMPWTMAAIVIGGLSLVGVPLTVGFVSKWYLVLALLEKGWWLVTVLVLISSLLALIYVWRIIEWVYFTPARIHLSEVREAPLSQLVPVWILVIANIYFGLDTSLTVGVSKLAAQSLFGLFGAAP</sequence>
<feature type="transmembrane region" description="Helical" evidence="8">
    <location>
        <begin position="306"/>
        <end position="325"/>
    </location>
</feature>
<feature type="transmembrane region" description="Helical" evidence="8">
    <location>
        <begin position="80"/>
        <end position="98"/>
    </location>
</feature>
<dbReference type="OrthoDB" id="9781596at2"/>
<keyword evidence="3" id="KW-1003">Cell membrane</keyword>
<gene>
    <name evidence="10" type="ORF">SAMN02745124_00738</name>
</gene>
<evidence type="ECO:0000256" key="5">
    <source>
        <dbReference type="ARBA" id="ARBA00022989"/>
    </source>
</evidence>
<feature type="transmembrane region" description="Helical" evidence="8">
    <location>
        <begin position="410"/>
        <end position="430"/>
    </location>
</feature>
<feature type="transmembrane region" description="Helical" evidence="8">
    <location>
        <begin position="377"/>
        <end position="398"/>
    </location>
</feature>
<feature type="transmembrane region" description="Helical" evidence="8">
    <location>
        <begin position="280"/>
        <end position="299"/>
    </location>
</feature>
<dbReference type="STRING" id="1121409.SAMN02745124_00738"/>
<dbReference type="InterPro" id="IPR001750">
    <property type="entry name" value="ND/Mrp_TM"/>
</dbReference>
<dbReference type="AlphaFoldDB" id="A0A1M5TIJ0"/>
<feature type="transmembrane region" description="Helical" evidence="8">
    <location>
        <begin position="337"/>
        <end position="356"/>
    </location>
</feature>
<dbReference type="PRINTS" id="PR01434">
    <property type="entry name" value="NADHDHGNASE5"/>
</dbReference>
<proteinExistence type="inferred from homology"/>
<dbReference type="InterPro" id="IPR050586">
    <property type="entry name" value="CPA3_Na-H_Antiporter_D"/>
</dbReference>
<accession>A0A1M5TIJ0</accession>
<dbReference type="PANTHER" id="PTHR42703:SF1">
    <property type="entry name" value="NA(+)_H(+) ANTIPORTER SUBUNIT D1"/>
    <property type="match status" value="1"/>
</dbReference>
<protein>
    <submittedName>
        <fullName evidence="10">Multisubunit sodium/proton antiporter, MrpD subunit</fullName>
    </submittedName>
</protein>
<dbReference type="EMBL" id="FQXS01000003">
    <property type="protein sequence ID" value="SHH50524.1"/>
    <property type="molecule type" value="Genomic_DNA"/>
</dbReference>
<evidence type="ECO:0000256" key="3">
    <source>
        <dbReference type="ARBA" id="ARBA00022475"/>
    </source>
</evidence>
<feature type="domain" description="NADH:quinone oxidoreductase/Mrp antiporter transmembrane" evidence="9">
    <location>
        <begin position="131"/>
        <end position="424"/>
    </location>
</feature>
<evidence type="ECO:0000256" key="4">
    <source>
        <dbReference type="ARBA" id="ARBA00022692"/>
    </source>
</evidence>